<feature type="transmembrane region" description="Helical" evidence="2">
    <location>
        <begin position="170"/>
        <end position="192"/>
    </location>
</feature>
<dbReference type="RefSeq" id="WP_129069543.1">
    <property type="nucleotide sequence ID" value="NZ_RDFA01000004.1"/>
</dbReference>
<evidence type="ECO:0000256" key="1">
    <source>
        <dbReference type="SAM" id="MobiDB-lite"/>
    </source>
</evidence>
<dbReference type="Proteomes" id="UP000289691">
    <property type="component" value="Unassembled WGS sequence"/>
</dbReference>
<dbReference type="OrthoDB" id="275620at2157"/>
<keyword evidence="4" id="KW-1185">Reference proteome</keyword>
<feature type="compositionally biased region" description="Basic and acidic residues" evidence="1">
    <location>
        <begin position="232"/>
        <end position="241"/>
    </location>
</feature>
<keyword evidence="2" id="KW-1133">Transmembrane helix</keyword>
<evidence type="ECO:0000256" key="2">
    <source>
        <dbReference type="SAM" id="Phobius"/>
    </source>
</evidence>
<dbReference type="EMBL" id="RDFA01000004">
    <property type="protein sequence ID" value="RXK48706.1"/>
    <property type="molecule type" value="Genomic_DNA"/>
</dbReference>
<dbReference type="AlphaFoldDB" id="A0A498KZT2"/>
<evidence type="ECO:0000313" key="3">
    <source>
        <dbReference type="EMBL" id="RXK48706.1"/>
    </source>
</evidence>
<gene>
    <name evidence="3" type="ORF">EAF64_13630</name>
</gene>
<proteinExistence type="predicted"/>
<name>A0A498KZT2_9EURY</name>
<keyword evidence="2" id="KW-0472">Membrane</keyword>
<reference evidence="3 4" key="1">
    <citation type="submission" date="2019-01" db="EMBL/GenBank/DDBJ databases">
        <title>Halorientalis sp. F13-25 a new haloarchaeum isolated from hypersaline water.</title>
        <authorList>
            <person name="Ana D.-V."/>
            <person name="Cristina S.-P."/>
            <person name="Antonio V."/>
        </authorList>
    </citation>
    <scope>NUCLEOTIDE SEQUENCE [LARGE SCALE GENOMIC DNA]</scope>
    <source>
        <strain evidence="3 4">F13-25</strain>
    </source>
</reference>
<sequence>MAFLLVTAVTSPVAGAETSEPSPPVTIEQEFVGTDATSEHAVSVTVTIAPAERTGAINNTVVTIRATDDAFIALSSLSTSETTGGDQVITQRRSQPVTFDIEQLRPGETASISFRVYPKAVLPSGETLATVATETQFVQTRRVVSETTKIGPTVNASQASYTVKPPVSPLVSASAGAGFATLVTIGVTTLYWRRRRAALRGLLRSAKEQATSVSAQRWIDKALARLGGDGSPADRKLRTETADESTDDVPTLNFDE</sequence>
<keyword evidence="2" id="KW-0812">Transmembrane</keyword>
<evidence type="ECO:0000313" key="4">
    <source>
        <dbReference type="Proteomes" id="UP000289691"/>
    </source>
</evidence>
<comment type="caution">
    <text evidence="3">The sequence shown here is derived from an EMBL/GenBank/DDBJ whole genome shotgun (WGS) entry which is preliminary data.</text>
</comment>
<protein>
    <submittedName>
        <fullName evidence="3">Uncharacterized protein</fullName>
    </submittedName>
</protein>
<organism evidence="3 4">
    <name type="scientific">Halorientalis pallida</name>
    <dbReference type="NCBI Taxonomy" id="2479928"/>
    <lineage>
        <taxon>Archaea</taxon>
        <taxon>Methanobacteriati</taxon>
        <taxon>Methanobacteriota</taxon>
        <taxon>Stenosarchaea group</taxon>
        <taxon>Halobacteria</taxon>
        <taxon>Halobacteriales</taxon>
        <taxon>Haloarculaceae</taxon>
        <taxon>Halorientalis</taxon>
    </lineage>
</organism>
<feature type="region of interest" description="Disordered" evidence="1">
    <location>
        <begin position="225"/>
        <end position="256"/>
    </location>
</feature>
<accession>A0A498KZT2</accession>